<evidence type="ECO:0000313" key="2">
    <source>
        <dbReference type="EMBL" id="MCR2045354.1"/>
    </source>
</evidence>
<evidence type="ECO:0008006" key="4">
    <source>
        <dbReference type="Google" id="ProtNLM"/>
    </source>
</evidence>
<gene>
    <name evidence="2" type="ORF">NSA23_14720</name>
</gene>
<feature type="transmembrane region" description="Helical" evidence="1">
    <location>
        <begin position="7"/>
        <end position="23"/>
    </location>
</feature>
<keyword evidence="1" id="KW-1133">Transmembrane helix</keyword>
<evidence type="ECO:0000256" key="1">
    <source>
        <dbReference type="SAM" id="Phobius"/>
    </source>
</evidence>
<name>A0A9X2MKE2_9FIRM</name>
<accession>A0A9X2MKE2</accession>
<dbReference type="RefSeq" id="WP_257490692.1">
    <property type="nucleotide sequence ID" value="NZ_JANJZL010000016.1"/>
</dbReference>
<evidence type="ECO:0000313" key="3">
    <source>
        <dbReference type="Proteomes" id="UP001142078"/>
    </source>
</evidence>
<feature type="transmembrane region" description="Helical" evidence="1">
    <location>
        <begin position="91"/>
        <end position="110"/>
    </location>
</feature>
<keyword evidence="1" id="KW-0812">Transmembrane</keyword>
<feature type="transmembrane region" description="Helical" evidence="1">
    <location>
        <begin position="392"/>
        <end position="410"/>
    </location>
</feature>
<protein>
    <recommendedName>
        <fullName evidence="4">O-antigen polysaccharide polymerase Wzy</fullName>
    </recommendedName>
</protein>
<keyword evidence="1" id="KW-0472">Membrane</keyword>
<proteinExistence type="predicted"/>
<feature type="transmembrane region" description="Helical" evidence="1">
    <location>
        <begin position="338"/>
        <end position="358"/>
    </location>
</feature>
<comment type="caution">
    <text evidence="2">The sequence shown here is derived from an EMBL/GenBank/DDBJ whole genome shotgun (WGS) entry which is preliminary data.</text>
</comment>
<feature type="transmembrane region" description="Helical" evidence="1">
    <location>
        <begin position="130"/>
        <end position="147"/>
    </location>
</feature>
<reference evidence="2" key="1">
    <citation type="submission" date="2022-07" db="EMBL/GenBank/DDBJ databases">
        <title>Enhanced cultured diversity of the mouse gut microbiota enables custom-made synthetic communities.</title>
        <authorList>
            <person name="Afrizal A."/>
        </authorList>
    </citation>
    <scope>NUCLEOTIDE SEQUENCE</scope>
    <source>
        <strain evidence="2">DSM 29482</strain>
    </source>
</reference>
<dbReference type="Proteomes" id="UP001142078">
    <property type="component" value="Unassembled WGS sequence"/>
</dbReference>
<feature type="transmembrane region" description="Helical" evidence="1">
    <location>
        <begin position="159"/>
        <end position="176"/>
    </location>
</feature>
<dbReference type="EMBL" id="JANJZL010000016">
    <property type="protein sequence ID" value="MCR2045354.1"/>
    <property type="molecule type" value="Genomic_DNA"/>
</dbReference>
<organism evidence="2 3">
    <name type="scientific">Anaerosalibacter massiliensis</name>
    <dbReference type="NCBI Taxonomy" id="1347392"/>
    <lineage>
        <taxon>Bacteria</taxon>
        <taxon>Bacillati</taxon>
        <taxon>Bacillota</taxon>
        <taxon>Tissierellia</taxon>
        <taxon>Tissierellales</taxon>
        <taxon>Sporanaerobacteraceae</taxon>
        <taxon>Anaerosalibacter</taxon>
    </lineage>
</organism>
<keyword evidence="3" id="KW-1185">Reference proteome</keyword>
<dbReference type="AlphaFoldDB" id="A0A9X2MKE2"/>
<feature type="transmembrane region" description="Helical" evidence="1">
    <location>
        <begin position="185"/>
        <end position="203"/>
    </location>
</feature>
<feature type="transmembrane region" description="Helical" evidence="1">
    <location>
        <begin position="209"/>
        <end position="237"/>
    </location>
</feature>
<feature type="transmembrane region" description="Helical" evidence="1">
    <location>
        <begin position="54"/>
        <end position="76"/>
    </location>
</feature>
<sequence length="425" mass="49048">MKIKLRNIFKLLIVLIVFVYIYFFNITPFTNKIDAMFTLILSVILLYKSRNDVPLFIMMFFIFYCNYSVVMGEYIIKGSLSVPFTQVKNNYIYGINIRIILLFMSIITIFYNGRSSGLNKEKIVPKDNFFIFYGIIFLLLMILLFGVDRSELQSYTVRISPIYEYSKLLFLFAYYFSGKSGIRKGIFSLLICLFILQDAYYGGRATSMQLIILFAITILLEKISVKKVLFCSILGLIVNDLVVIYRRSYMLSGFGLLTLIENLINSYFVSDTAVYAYYASATHVAASKVASLGVKIESFLAFIQSIFIGSKDINSNVTLFVSKNYYFNMGGGLIPTHFYFWFGWVGVIAIAFTLVYIINKLNHRKSEYQKLLYAALIFNVPRWYLYSPNVLFRGTILFTTLMYFVFKIAIKPPNQLGQSHTNLVK</sequence>